<dbReference type="Gene3D" id="3.40.50.150">
    <property type="entry name" value="Vaccinia Virus protein VP39"/>
    <property type="match status" value="1"/>
</dbReference>
<evidence type="ECO:0000313" key="5">
    <source>
        <dbReference type="EMBL" id="SUO03687.1"/>
    </source>
</evidence>
<dbReference type="Pfam" id="PF01728">
    <property type="entry name" value="FtsJ"/>
    <property type="match status" value="1"/>
</dbReference>
<dbReference type="CDD" id="cd00165">
    <property type="entry name" value="S4"/>
    <property type="match status" value="1"/>
</dbReference>
<dbReference type="GO" id="GO:0008168">
    <property type="term" value="F:methyltransferase activity"/>
    <property type="evidence" value="ECO:0007669"/>
    <property type="project" value="UniProtKB-KW"/>
</dbReference>
<evidence type="ECO:0000259" key="4">
    <source>
        <dbReference type="SMART" id="SM00363"/>
    </source>
</evidence>
<dbReference type="InterPro" id="IPR036986">
    <property type="entry name" value="S4_RNA-bd_sf"/>
</dbReference>
<proteinExistence type="inferred from homology"/>
<feature type="domain" description="RNA-binding S4" evidence="4">
    <location>
        <begin position="6"/>
        <end position="68"/>
    </location>
</feature>
<dbReference type="GO" id="GO:0032259">
    <property type="term" value="P:methylation"/>
    <property type="evidence" value="ECO:0007669"/>
    <property type="project" value="UniProtKB-KW"/>
</dbReference>
<keyword evidence="5" id="KW-0808">Transferase</keyword>
<gene>
    <name evidence="5" type="primary">tlyA</name>
    <name evidence="5" type="ORF">NCTC11087_00556</name>
</gene>
<organism evidence="5 6">
    <name type="scientific">Faecalicoccus pleomorphus</name>
    <dbReference type="NCBI Taxonomy" id="1323"/>
    <lineage>
        <taxon>Bacteria</taxon>
        <taxon>Bacillati</taxon>
        <taxon>Bacillota</taxon>
        <taxon>Erysipelotrichia</taxon>
        <taxon>Erysipelotrichales</taxon>
        <taxon>Erysipelotrichaceae</taxon>
        <taxon>Faecalicoccus</taxon>
    </lineage>
</organism>
<dbReference type="InterPro" id="IPR029063">
    <property type="entry name" value="SAM-dependent_MTases_sf"/>
</dbReference>
<reference evidence="5 6" key="1">
    <citation type="submission" date="2018-06" db="EMBL/GenBank/DDBJ databases">
        <authorList>
            <consortium name="Pathogen Informatics"/>
            <person name="Doyle S."/>
        </authorList>
    </citation>
    <scope>NUCLEOTIDE SEQUENCE [LARGE SCALE GENOMIC DNA]</scope>
    <source>
        <strain evidence="5 6">NCTC11087</strain>
    </source>
</reference>
<dbReference type="Pfam" id="PF01479">
    <property type="entry name" value="S4"/>
    <property type="match status" value="1"/>
</dbReference>
<dbReference type="EMBL" id="UHFX01000003">
    <property type="protein sequence ID" value="SUO03687.1"/>
    <property type="molecule type" value="Genomic_DNA"/>
</dbReference>
<dbReference type="SUPFAM" id="SSF53335">
    <property type="entry name" value="S-adenosyl-L-methionine-dependent methyltransferases"/>
    <property type="match status" value="1"/>
</dbReference>
<dbReference type="Proteomes" id="UP000255523">
    <property type="component" value="Unassembled WGS sequence"/>
</dbReference>
<sequence length="242" mass="27193">MLMNKVRLDVACVALGKTRTKAQDLIKDGKVKVNGKVISKPSTLVLESDSVEIDDADTYVSRGAYKLKGCLDSLAIDLRDQICLDIGASTGGFTQVCLDKGAKKVYALDVGHLQLDPLLDQDARVIKMEGRNARYIETSWFEDSIDFLCMDVSFISCKTILEPVFSKLKPEHCAILIKPQFECGPQYLNTKGVLKSEKIRNKIVEDIKHFVLQTYQDVVVEKSQIQGRHGNQEYMLYARGRR</sequence>
<evidence type="ECO:0000256" key="3">
    <source>
        <dbReference type="PROSITE-ProRule" id="PRU00182"/>
    </source>
</evidence>
<dbReference type="InterPro" id="IPR004538">
    <property type="entry name" value="Hemolysin_A/TlyA"/>
</dbReference>
<dbReference type="PROSITE" id="PS50889">
    <property type="entry name" value="S4"/>
    <property type="match status" value="1"/>
</dbReference>
<dbReference type="EC" id="2.1.1.226" evidence="5"/>
<evidence type="ECO:0000256" key="1">
    <source>
        <dbReference type="ARBA" id="ARBA00022884"/>
    </source>
</evidence>
<dbReference type="InterPro" id="IPR047048">
    <property type="entry name" value="TlyA"/>
</dbReference>
<evidence type="ECO:0000313" key="6">
    <source>
        <dbReference type="Proteomes" id="UP000255523"/>
    </source>
</evidence>
<dbReference type="InterPro" id="IPR002877">
    <property type="entry name" value="RNA_MeTrfase_FtsJ_dom"/>
</dbReference>
<dbReference type="PANTHER" id="PTHR32319">
    <property type="entry name" value="BACTERIAL HEMOLYSIN-LIKE PROTEIN"/>
    <property type="match status" value="1"/>
</dbReference>
<name>A0A380LKC7_9FIRM</name>
<keyword evidence="5" id="KW-0489">Methyltransferase</keyword>
<keyword evidence="6" id="KW-1185">Reference proteome</keyword>
<keyword evidence="1 3" id="KW-0694">RNA-binding</keyword>
<comment type="similarity">
    <text evidence="2">Belongs to the TlyA family.</text>
</comment>
<dbReference type="SUPFAM" id="SSF55174">
    <property type="entry name" value="Alpha-L RNA-binding motif"/>
    <property type="match status" value="1"/>
</dbReference>
<dbReference type="NCBIfam" id="TIGR00478">
    <property type="entry name" value="tly"/>
    <property type="match status" value="1"/>
</dbReference>
<evidence type="ECO:0000256" key="2">
    <source>
        <dbReference type="ARBA" id="ARBA00029460"/>
    </source>
</evidence>
<dbReference type="SMART" id="SM00363">
    <property type="entry name" value="S4"/>
    <property type="match status" value="1"/>
</dbReference>
<dbReference type="AlphaFoldDB" id="A0A380LKC7"/>
<accession>A0A380LKC7</accession>
<dbReference type="Gene3D" id="3.10.290.10">
    <property type="entry name" value="RNA-binding S4 domain"/>
    <property type="match status" value="1"/>
</dbReference>
<dbReference type="PANTHER" id="PTHR32319:SF0">
    <property type="entry name" value="BACTERIAL HEMOLYSIN-LIKE PROTEIN"/>
    <property type="match status" value="1"/>
</dbReference>
<dbReference type="GO" id="GO:0003723">
    <property type="term" value="F:RNA binding"/>
    <property type="evidence" value="ECO:0007669"/>
    <property type="project" value="UniProtKB-KW"/>
</dbReference>
<dbReference type="InterPro" id="IPR002942">
    <property type="entry name" value="S4_RNA-bd"/>
</dbReference>
<protein>
    <submittedName>
        <fullName evidence="5">Putative hemolysin RNA methylase</fullName>
        <ecNumber evidence="5">2.1.1.226</ecNumber>
    </submittedName>
</protein>